<keyword evidence="2" id="KW-1185">Reference proteome</keyword>
<evidence type="ECO:0000313" key="1">
    <source>
        <dbReference type="EMBL" id="KAA8883904.1"/>
    </source>
</evidence>
<accession>A0A5N0E6Y1</accession>
<comment type="caution">
    <text evidence="1">The sequence shown here is derived from an EMBL/GenBank/DDBJ whole genome shotgun (WGS) entry which is preliminary data.</text>
</comment>
<gene>
    <name evidence="1" type="ORF">F3087_37280</name>
</gene>
<evidence type="ECO:0000313" key="2">
    <source>
        <dbReference type="Proteomes" id="UP000323876"/>
    </source>
</evidence>
<name>A0A5N0E6Y1_9NOCA</name>
<dbReference type="RefSeq" id="WP_150406832.1">
    <property type="nucleotide sequence ID" value="NZ_VXLC01000025.1"/>
</dbReference>
<dbReference type="Proteomes" id="UP000323876">
    <property type="component" value="Unassembled WGS sequence"/>
</dbReference>
<dbReference type="AlphaFoldDB" id="A0A5N0E6Y1"/>
<dbReference type="OrthoDB" id="3390958at2"/>
<organism evidence="1 2">
    <name type="scientific">Nocardia colli</name>
    <dbReference type="NCBI Taxonomy" id="2545717"/>
    <lineage>
        <taxon>Bacteria</taxon>
        <taxon>Bacillati</taxon>
        <taxon>Actinomycetota</taxon>
        <taxon>Actinomycetes</taxon>
        <taxon>Mycobacteriales</taxon>
        <taxon>Nocardiaceae</taxon>
        <taxon>Nocardia</taxon>
    </lineage>
</organism>
<protein>
    <submittedName>
        <fullName evidence="1">SpcZ</fullName>
    </submittedName>
</protein>
<proteinExistence type="predicted"/>
<reference evidence="1 2" key="1">
    <citation type="submission" date="2019-09" db="EMBL/GenBank/DDBJ databases">
        <authorList>
            <person name="Wang X."/>
        </authorList>
    </citation>
    <scope>NUCLEOTIDE SEQUENCE [LARGE SCALE GENOMIC DNA]</scope>
    <source>
        <strain evidence="1 2">CICC 11023</strain>
    </source>
</reference>
<dbReference type="EMBL" id="VXLC01000025">
    <property type="protein sequence ID" value="KAA8883904.1"/>
    <property type="molecule type" value="Genomic_DNA"/>
</dbReference>
<sequence length="198" mass="20788">MTIDESAGPITLFEVHDLYARTLGPMLIEACARWGEPALAQEALRTLHTRAAAGDRIAATDWIAALEPALRQIYRHAYPYAQAYAAAATDASSYAAAHGYTAAEARQFGDTYAEMNTAANARVHAEANAAANAAATAAAFATGDPHAYAATYPSARLRAAVLACAGGDAARAQSIWNRLDTELPDGFAQSLTPSADHH</sequence>